<keyword evidence="1" id="KW-0472">Membrane</keyword>
<keyword evidence="3" id="KW-1185">Reference proteome</keyword>
<evidence type="ECO:0000313" key="2">
    <source>
        <dbReference type="EMBL" id="ADB95600.1"/>
    </source>
</evidence>
<feature type="transmembrane region" description="Helical" evidence="1">
    <location>
        <begin position="7"/>
        <end position="29"/>
    </location>
</feature>
<accession>D3EQ50</accession>
<keyword evidence="1" id="KW-0812">Transmembrane</keyword>
<reference evidence="2 3" key="1">
    <citation type="journal article" date="2010" name="Nature">
        <title>Metabolic streamlining in an open-ocean nitrogen-fixing cyanobacterium.</title>
        <authorList>
            <person name="Tripp H.J."/>
            <person name="Bench S.R."/>
            <person name="Turk K.A."/>
            <person name="Foster R.A."/>
            <person name="Desany B.A."/>
            <person name="Niazi F."/>
            <person name="Affourtit J.P."/>
            <person name="Zehr J.P."/>
        </authorList>
    </citation>
    <scope>NUCLEOTIDE SEQUENCE [LARGE SCALE GENOMIC DNA]</scope>
    <source>
        <strain evidence="3">ALOHA</strain>
    </source>
</reference>
<dbReference type="SUPFAM" id="SSF52266">
    <property type="entry name" value="SGNH hydrolase"/>
    <property type="match status" value="1"/>
</dbReference>
<dbReference type="STRING" id="1453429.UCYN_09160"/>
<protein>
    <submittedName>
        <fullName evidence="2">GDSL-like Lipase/Acylhydrolase</fullName>
    </submittedName>
</protein>
<dbReference type="HOGENOM" id="CLU_684853_0_0_3"/>
<dbReference type="Proteomes" id="UP000001405">
    <property type="component" value="Chromosome"/>
</dbReference>
<dbReference type="AlphaFoldDB" id="D3EQ50"/>
<proteinExistence type="predicted"/>
<dbReference type="InterPro" id="IPR036514">
    <property type="entry name" value="SGNH_hydro_sf"/>
</dbReference>
<name>D3EQ50_ATETH</name>
<organism evidence="3">
    <name type="scientific">Atelocyanobacterium thalassa (isolate ALOHA)</name>
    <dbReference type="NCBI Taxonomy" id="1453429"/>
    <lineage>
        <taxon>Bacteria</taxon>
        <taxon>Bacillati</taxon>
        <taxon>Cyanobacteriota</taxon>
        <taxon>Cyanophyceae</taxon>
        <taxon>Oscillatoriophycideae</taxon>
        <taxon>Chroococcales</taxon>
        <taxon>Aphanothecaceae</taxon>
        <taxon>Candidatus Atelocyanobacterium</taxon>
        <taxon>Candidatus Atelocyanobacterium thalassae</taxon>
    </lineage>
</organism>
<dbReference type="KEGG" id="cyu:UCYN_09160"/>
<gene>
    <name evidence="2" type="ordered locus">UCYN_09160</name>
</gene>
<keyword evidence="2" id="KW-0378">Hydrolase</keyword>
<evidence type="ECO:0000256" key="1">
    <source>
        <dbReference type="SAM" id="Phobius"/>
    </source>
</evidence>
<evidence type="ECO:0000313" key="3">
    <source>
        <dbReference type="Proteomes" id="UP000001405"/>
    </source>
</evidence>
<dbReference type="EMBL" id="CP001842">
    <property type="protein sequence ID" value="ADB95600.1"/>
    <property type="molecule type" value="Genomic_DNA"/>
</dbReference>
<dbReference type="OrthoDB" id="5446411at2"/>
<dbReference type="CDD" id="cd00229">
    <property type="entry name" value="SGNH_hydrolase"/>
    <property type="match status" value="1"/>
</dbReference>
<keyword evidence="1" id="KW-1133">Transmembrane helix</keyword>
<sequence length="396" mass="46334">MSKRSKIINNLILIFSSLTFTLFIGEIGLKILNISYPSFYKVDSHRGHSLIQHMFGIWKHEGSASISINKIGLRDKNYTKKKIKDTFRVVVIGDSFAEAIQLDKDKTFWSLVEQKLSKCQKLDNKNIEVVNFGVGDYGTAQEYTTLKYYASQFHPDLVLLTVFTDNDVINNSKVLSPEDRFSPFLSLKDNKYNFDMSFRKTKTYQWRNSFVRKKLFALVNKSHVLQLINQTRVLINKQHSETISSEMMKDEDKLHNLEFISDLYKKSSAIWQKEWNLTDESIKLIQQESYMLNSDYLVVTLSNPIQVYPNFLVRKKYFKDYTIYDQFYPDQRIYKLSRIKDFKVLALAPLLQTYADKNKVFLHGFNNTKLGNGHWNHFGHQIAGEIISNKICSLQK</sequence>
<dbReference type="Gene3D" id="3.40.50.1110">
    <property type="entry name" value="SGNH hydrolase"/>
    <property type="match status" value="1"/>
</dbReference>
<dbReference type="GO" id="GO:0016787">
    <property type="term" value="F:hydrolase activity"/>
    <property type="evidence" value="ECO:0007669"/>
    <property type="project" value="UniProtKB-KW"/>
</dbReference>
<dbReference type="RefSeq" id="WP_012954287.1">
    <property type="nucleotide sequence ID" value="NC_013771.1"/>
</dbReference>
<dbReference type="PATRIC" id="fig|713887.8.peg.855"/>